<evidence type="ECO:0000256" key="1">
    <source>
        <dbReference type="SAM" id="SignalP"/>
    </source>
</evidence>
<proteinExistence type="predicted"/>
<organism evidence="2 3">
    <name type="scientific">Aquipseudomonas alcaligenes</name>
    <name type="common">Pseudomonas alcaligenes</name>
    <dbReference type="NCBI Taxonomy" id="43263"/>
    <lineage>
        <taxon>Bacteria</taxon>
        <taxon>Pseudomonadati</taxon>
        <taxon>Pseudomonadota</taxon>
        <taxon>Gammaproteobacteria</taxon>
        <taxon>Pseudomonadales</taxon>
        <taxon>Pseudomonadaceae</taxon>
        <taxon>Aquipseudomonas</taxon>
    </lineage>
</organism>
<evidence type="ECO:0000313" key="3">
    <source>
        <dbReference type="Proteomes" id="UP000185841"/>
    </source>
</evidence>
<dbReference type="Gene3D" id="1.25.40.10">
    <property type="entry name" value="Tetratricopeptide repeat domain"/>
    <property type="match status" value="1"/>
</dbReference>
<feature type="signal peptide" evidence="1">
    <location>
        <begin position="1"/>
        <end position="21"/>
    </location>
</feature>
<dbReference type="AlphaFoldDB" id="A0A1N6NP81"/>
<dbReference type="EMBL" id="FTMP01000001">
    <property type="protein sequence ID" value="SIP93891.1"/>
    <property type="molecule type" value="Genomic_DNA"/>
</dbReference>
<reference evidence="2 3" key="1">
    <citation type="submission" date="2017-01" db="EMBL/GenBank/DDBJ databases">
        <authorList>
            <person name="Mah S.A."/>
            <person name="Swanson W.J."/>
            <person name="Moy G.W."/>
            <person name="Vacquier V.D."/>
        </authorList>
    </citation>
    <scope>NUCLEOTIDE SEQUENCE [LARGE SCALE GENOMIC DNA]</scope>
    <source>
        <strain evidence="2 3">RU36E</strain>
    </source>
</reference>
<dbReference type="InterPro" id="IPR011990">
    <property type="entry name" value="TPR-like_helical_dom_sf"/>
</dbReference>
<dbReference type="Proteomes" id="UP000185841">
    <property type="component" value="Unassembled WGS sequence"/>
</dbReference>
<feature type="chain" id="PRO_5013383146" evidence="1">
    <location>
        <begin position="22"/>
        <end position="343"/>
    </location>
</feature>
<sequence length="343" mass="37290">MNHSKLLLSMALAIAPALAQAEAESERGVSVAAELSRPEVIARYEKAAQPKLACSQPESAEAMAQAYQSLASHKWSRSELGCAALYGFQLAQAQPGNVELGFGALVTQIDYLDLLASEYEGLYSGPETSAELRLRWKQARSHGEALIEQLEPLAGKSVEFRTLRATFWMASTVKESSPVESARAAARALPELEAVIAEKPETLGGLPLMLLGRMTFLLPEFAGGDPLRAIELLKQGVAVNPQDMVMRRWLAEVLISERQYPEAREVIKAAISVPANAAEPQAYADEMRAMAGLARRVNDEVMAEQVAQQRSRFLEAHPYLLARRSTASFGHGGADPFTGKEVD</sequence>
<dbReference type="SUPFAM" id="SSF48452">
    <property type="entry name" value="TPR-like"/>
    <property type="match status" value="1"/>
</dbReference>
<protein>
    <submittedName>
        <fullName evidence="2">Tetratricopeptide repeat-containing protein</fullName>
    </submittedName>
</protein>
<dbReference type="Pfam" id="PF14559">
    <property type="entry name" value="TPR_19"/>
    <property type="match status" value="1"/>
</dbReference>
<dbReference type="RefSeq" id="WP_076423730.1">
    <property type="nucleotide sequence ID" value="NZ_FTMP01000001.1"/>
</dbReference>
<accession>A0A1N6NP81</accession>
<keyword evidence="1" id="KW-0732">Signal</keyword>
<name>A0A1N6NP81_AQUAC</name>
<gene>
    <name evidence="2" type="ORF">SAMN05878282_101446</name>
</gene>
<evidence type="ECO:0000313" key="2">
    <source>
        <dbReference type="EMBL" id="SIP93891.1"/>
    </source>
</evidence>